<organism evidence="1 2">
    <name type="scientific">Desulfosarcina alkanivorans</name>
    <dbReference type="NCBI Taxonomy" id="571177"/>
    <lineage>
        <taxon>Bacteria</taxon>
        <taxon>Pseudomonadati</taxon>
        <taxon>Thermodesulfobacteriota</taxon>
        <taxon>Desulfobacteria</taxon>
        <taxon>Desulfobacterales</taxon>
        <taxon>Desulfosarcinaceae</taxon>
        <taxon>Desulfosarcina</taxon>
    </lineage>
</organism>
<accession>A0A5K7YSB4</accession>
<dbReference type="Gene3D" id="3.30.70.1120">
    <property type="entry name" value="TT1725-like"/>
    <property type="match status" value="1"/>
</dbReference>
<dbReference type="EMBL" id="AP021874">
    <property type="protein sequence ID" value="BBO69154.1"/>
    <property type="molecule type" value="Genomic_DNA"/>
</dbReference>
<dbReference type="PANTHER" id="PTHR36441">
    <property type="entry name" value="HYPOTHETICAL CYTOSOLIC PROTEIN"/>
    <property type="match status" value="1"/>
</dbReference>
<evidence type="ECO:0000313" key="2">
    <source>
        <dbReference type="Proteomes" id="UP000427906"/>
    </source>
</evidence>
<dbReference type="Proteomes" id="UP000427906">
    <property type="component" value="Chromosome"/>
</dbReference>
<protein>
    <recommendedName>
        <fullName evidence="3">DUF503 domain-containing protein</fullName>
    </recommendedName>
</protein>
<proteinExistence type="predicted"/>
<dbReference type="PANTHER" id="PTHR36441:SF1">
    <property type="entry name" value="DUF503 DOMAIN-CONTAINING PROTEIN"/>
    <property type="match status" value="1"/>
</dbReference>
<evidence type="ECO:0000313" key="1">
    <source>
        <dbReference type="EMBL" id="BBO69154.1"/>
    </source>
</evidence>
<evidence type="ECO:0008006" key="3">
    <source>
        <dbReference type="Google" id="ProtNLM"/>
    </source>
</evidence>
<keyword evidence="2" id="KW-1185">Reference proteome</keyword>
<dbReference type="AlphaFoldDB" id="A0A5K7YSB4"/>
<dbReference type="Pfam" id="PF04456">
    <property type="entry name" value="DUF503"/>
    <property type="match status" value="1"/>
</dbReference>
<reference evidence="1 2" key="1">
    <citation type="submission" date="2019-11" db="EMBL/GenBank/DDBJ databases">
        <title>Comparative genomics of hydrocarbon-degrading Desulfosarcina strains.</title>
        <authorList>
            <person name="Watanabe M."/>
            <person name="Kojima H."/>
            <person name="Fukui M."/>
        </authorList>
    </citation>
    <scope>NUCLEOTIDE SEQUENCE [LARGE SCALE GENOMIC DNA]</scope>
    <source>
        <strain evidence="1 2">PL12</strain>
    </source>
</reference>
<dbReference type="OrthoDB" id="9809023at2"/>
<dbReference type="InterPro" id="IPR036746">
    <property type="entry name" value="TT1725-like_sf"/>
</dbReference>
<gene>
    <name evidence="1" type="ORF">DSCA_30840</name>
</gene>
<dbReference type="RefSeq" id="WP_155317233.1">
    <property type="nucleotide sequence ID" value="NZ_AP021874.1"/>
</dbReference>
<dbReference type="KEGG" id="dalk:DSCA_30840"/>
<sequence length="95" mass="10508">MVVGIGHMVFRIHQCGSLKGKRKVVKAIVARIRNHFNASVAEVADNDIYQRAVIGVSLVGSDRRLVNAKLDKMFNFAEDLGLAEMIDSQLEIISL</sequence>
<dbReference type="SUPFAM" id="SSF103007">
    <property type="entry name" value="Hypothetical protein TT1725"/>
    <property type="match status" value="1"/>
</dbReference>
<dbReference type="InterPro" id="IPR007546">
    <property type="entry name" value="DUF503"/>
</dbReference>
<name>A0A5K7YSB4_9BACT</name>